<dbReference type="Pfam" id="PF01963">
    <property type="entry name" value="TraB_PrgY_gumN"/>
    <property type="match status" value="1"/>
</dbReference>
<gene>
    <name evidence="1" type="ORF">SAMN06296058_0765</name>
</gene>
<dbReference type="EMBL" id="FUZV01000001">
    <property type="protein sequence ID" value="SKC50208.1"/>
    <property type="molecule type" value="Genomic_DNA"/>
</dbReference>
<organism evidence="1 2">
    <name type="scientific">Pseudoxanthomonas indica</name>
    <dbReference type="NCBI Taxonomy" id="428993"/>
    <lineage>
        <taxon>Bacteria</taxon>
        <taxon>Pseudomonadati</taxon>
        <taxon>Pseudomonadota</taxon>
        <taxon>Gammaproteobacteria</taxon>
        <taxon>Lysobacterales</taxon>
        <taxon>Lysobacteraceae</taxon>
        <taxon>Pseudoxanthomonas</taxon>
    </lineage>
</organism>
<proteinExistence type="predicted"/>
<keyword evidence="2" id="KW-1185">Reference proteome</keyword>
<dbReference type="STRING" id="428993.SAMN06296058_0765"/>
<accession>A0A1T5JGA4</accession>
<name>A0A1T5JGA4_9GAMM</name>
<protein>
    <submittedName>
        <fullName evidence="1">Uncharacterized conserved protein YbaP, TraB family</fullName>
    </submittedName>
</protein>
<dbReference type="OrthoDB" id="8743055at2"/>
<dbReference type="AlphaFoldDB" id="A0A1T5JGA4"/>
<dbReference type="CDD" id="cd14788">
    <property type="entry name" value="GumN"/>
    <property type="match status" value="1"/>
</dbReference>
<dbReference type="InterPro" id="IPR002816">
    <property type="entry name" value="TraB/PrgY/GumN_fam"/>
</dbReference>
<evidence type="ECO:0000313" key="1">
    <source>
        <dbReference type="EMBL" id="SKC50208.1"/>
    </source>
</evidence>
<sequence>MRRDWLGLLLVMLAASTVAMRGDLLAREGPVTAAPAAVASPKLPPVTAPTSATEAPVRELEAITVSGVQPGPGLWRVRNGDHLLYILGTQSPLPKRMTWRSDEVEQVLQVVDRVLGSPGVQVDADVGFFRGMLLLPSAMKAAKNPGDQRLQDVLPADTYARWARLKQRYLGRDTGIEKKRPLIAVFQLYQEALSRSGLKERNVIEPVLEAALKKRKLKITPATLKLMIEDPKQAIADFRKEPLKPVDLECFNRTLDRIEFELPRMTARANAWAVGDVAALRSQPTEAQQLACLSAWFDTDVARKRGLTDLDVRVRETWLGQADLALRESRITFATVGIGELLKPGGYLAQLQARGYTVEAPE</sequence>
<reference evidence="1 2" key="1">
    <citation type="submission" date="2017-02" db="EMBL/GenBank/DDBJ databases">
        <authorList>
            <person name="Peterson S.W."/>
        </authorList>
    </citation>
    <scope>NUCLEOTIDE SEQUENCE [LARGE SCALE GENOMIC DNA]</scope>
    <source>
        <strain evidence="1 2">P15</strain>
    </source>
</reference>
<evidence type="ECO:0000313" key="2">
    <source>
        <dbReference type="Proteomes" id="UP000190341"/>
    </source>
</evidence>
<dbReference type="Proteomes" id="UP000190341">
    <property type="component" value="Unassembled WGS sequence"/>
</dbReference>